<dbReference type="GO" id="GO:0006629">
    <property type="term" value="P:lipid metabolic process"/>
    <property type="evidence" value="ECO:0007669"/>
    <property type="project" value="InterPro"/>
</dbReference>
<dbReference type="PANTHER" id="PTHR35336:SF5">
    <property type="entry name" value="ADENOSYLCOBINAMIDE AMIDOHYDROLASE"/>
    <property type="match status" value="1"/>
</dbReference>
<organism evidence="1 2">
    <name type="scientific">Thermoproteota archaeon</name>
    <dbReference type="NCBI Taxonomy" id="2056631"/>
    <lineage>
        <taxon>Archaea</taxon>
        <taxon>Thermoproteota</taxon>
    </lineage>
</organism>
<dbReference type="InterPro" id="IPR002808">
    <property type="entry name" value="AdoCbi_amidolase"/>
</dbReference>
<gene>
    <name evidence="1" type="ORF">DSO08_01980</name>
</gene>
<sequence length="372" mass="40452">MKWSLFDGIRLNVEREAITVESERPLRVLSSAPVNGGLRFSSKIVNLWIPKEFYNNPEEYFKVKGKSIVCDDTAVCLMTGADLTKAGIAERAEGEIRVFAIVTAGVSNATSVTDGCAPKRAGTINTIILVDRELTEGCMVNIVATATEAKCKALSSLDVRSASSKDQATGTSSDAVLVASAGKGTALEYAGTATELGWLVGLCVEEAVKKAIINHDNLVPERALILRLGEYGITLEDLVSAAMEMYVEHPNFSKEDARRIFERCLLETMSDVNVASLVMAAMRLNDDGKRGLIPSMDRTRYNSDPVELVADEILGISIAIYIAGYNGLFEFYRFDRKKPGILSRLPPFVDDAIGALLAGTSSRMYSEMLRRG</sequence>
<dbReference type="Pfam" id="PF01955">
    <property type="entry name" value="CbiZ"/>
    <property type="match status" value="1"/>
</dbReference>
<accession>A0A523BF06</accession>
<protein>
    <submittedName>
        <fullName evidence="1">Uncharacterized protein</fullName>
    </submittedName>
</protein>
<name>A0A523BF06_9CREN</name>
<dbReference type="InterPro" id="IPR052209">
    <property type="entry name" value="CbiZ"/>
</dbReference>
<dbReference type="SUPFAM" id="SSF101307">
    <property type="entry name" value="YutG-like"/>
    <property type="match status" value="1"/>
</dbReference>
<dbReference type="EMBL" id="QNVH01000011">
    <property type="protein sequence ID" value="TDA39523.1"/>
    <property type="molecule type" value="Genomic_DNA"/>
</dbReference>
<comment type="caution">
    <text evidence="1">The sequence shown here is derived from an EMBL/GenBank/DDBJ whole genome shotgun (WGS) entry which is preliminary data.</text>
</comment>
<dbReference type="Proteomes" id="UP000315399">
    <property type="component" value="Unassembled WGS sequence"/>
</dbReference>
<dbReference type="AlphaFoldDB" id="A0A523BF06"/>
<proteinExistence type="predicted"/>
<evidence type="ECO:0000313" key="2">
    <source>
        <dbReference type="Proteomes" id="UP000315399"/>
    </source>
</evidence>
<dbReference type="PANTHER" id="PTHR35336">
    <property type="entry name" value="ADENOSYLCOBINAMIDE AMIDOHYDROLASE"/>
    <property type="match status" value="1"/>
</dbReference>
<evidence type="ECO:0000313" key="1">
    <source>
        <dbReference type="EMBL" id="TDA39523.1"/>
    </source>
</evidence>
<dbReference type="InterPro" id="IPR036681">
    <property type="entry name" value="PgpA-like_sf"/>
</dbReference>
<dbReference type="GO" id="GO:0008962">
    <property type="term" value="F:phosphatidylglycerophosphatase activity"/>
    <property type="evidence" value="ECO:0007669"/>
    <property type="project" value="InterPro"/>
</dbReference>
<reference evidence="1 2" key="1">
    <citation type="journal article" date="2019" name="Nat. Microbiol.">
        <title>Expanding anaerobic alkane metabolism in the domain of Archaea.</title>
        <authorList>
            <person name="Wang Y."/>
            <person name="Wegener G."/>
            <person name="Hou J."/>
            <person name="Wang F."/>
            <person name="Xiao X."/>
        </authorList>
    </citation>
    <scope>NUCLEOTIDE SEQUENCE [LARGE SCALE GENOMIC DNA]</scope>
    <source>
        <strain evidence="1">WYZ-LMO10</strain>
    </source>
</reference>
<dbReference type="Gene3D" id="1.10.3760.10">
    <property type="entry name" value="PgpA-like"/>
    <property type="match status" value="1"/>
</dbReference>